<dbReference type="GO" id="GO:0016020">
    <property type="term" value="C:membrane"/>
    <property type="evidence" value="ECO:0007669"/>
    <property type="project" value="UniProtKB-SubCell"/>
</dbReference>
<evidence type="ECO:0000256" key="3">
    <source>
        <dbReference type="ARBA" id="ARBA00022553"/>
    </source>
</evidence>
<sequence>MKEEIGQAFFVKMICQEGSGDAPGEDMFVCCCLRCWRYCIDSVFDVNLDAIWLVISNETLAENVVGEGGYGIVYRGVIVDKTQDAAKNSLNNRNLKMKLKELVEVVTDLCLHKSTNGLKGNVNPMYVSVQQSLVGQNEDLVIVDGLCVDRGQAEKDFEDEVETIGRVGQ</sequence>
<dbReference type="GO" id="GO:0005524">
    <property type="term" value="F:ATP binding"/>
    <property type="evidence" value="ECO:0007669"/>
    <property type="project" value="UniProtKB-KW"/>
</dbReference>
<dbReference type="Proteomes" id="UP000326396">
    <property type="component" value="Linkage Group LG18"/>
</dbReference>
<protein>
    <recommendedName>
        <fullName evidence="2">non-specific serine/threonine protein kinase</fullName>
        <ecNumber evidence="2">2.7.11.1</ecNumber>
    </recommendedName>
</protein>
<dbReference type="AlphaFoldDB" id="A0A5N6NL19"/>
<keyword evidence="5" id="KW-0812">Transmembrane</keyword>
<keyword evidence="8" id="KW-0067">ATP-binding</keyword>
<evidence type="ECO:0000256" key="10">
    <source>
        <dbReference type="ARBA" id="ARBA00023136"/>
    </source>
</evidence>
<dbReference type="EC" id="2.7.11.1" evidence="2"/>
<name>A0A5N6NL19_9ASTR</name>
<dbReference type="EMBL" id="SZYD01000010">
    <property type="protein sequence ID" value="KAD4981981.1"/>
    <property type="molecule type" value="Genomic_DNA"/>
</dbReference>
<dbReference type="PANTHER" id="PTHR47984">
    <property type="entry name" value="OS01G0323000 PROTEIN"/>
    <property type="match status" value="1"/>
</dbReference>
<gene>
    <name evidence="11" type="ORF">E3N88_18652</name>
</gene>
<evidence type="ECO:0000256" key="8">
    <source>
        <dbReference type="ARBA" id="ARBA00022840"/>
    </source>
</evidence>
<evidence type="ECO:0000256" key="7">
    <source>
        <dbReference type="ARBA" id="ARBA00022777"/>
    </source>
</evidence>
<dbReference type="InterPro" id="IPR052232">
    <property type="entry name" value="RLK_Ser/Thr-Kinase"/>
</dbReference>
<accession>A0A5N6NL19</accession>
<keyword evidence="4" id="KW-0808">Transferase</keyword>
<evidence type="ECO:0000256" key="2">
    <source>
        <dbReference type="ARBA" id="ARBA00012513"/>
    </source>
</evidence>
<evidence type="ECO:0000256" key="9">
    <source>
        <dbReference type="ARBA" id="ARBA00022989"/>
    </source>
</evidence>
<keyword evidence="6" id="KW-0547">Nucleotide-binding</keyword>
<dbReference type="GO" id="GO:0004674">
    <property type="term" value="F:protein serine/threonine kinase activity"/>
    <property type="evidence" value="ECO:0007669"/>
    <property type="project" value="UniProtKB-EC"/>
</dbReference>
<organism evidence="11 12">
    <name type="scientific">Mikania micrantha</name>
    <name type="common">bitter vine</name>
    <dbReference type="NCBI Taxonomy" id="192012"/>
    <lineage>
        <taxon>Eukaryota</taxon>
        <taxon>Viridiplantae</taxon>
        <taxon>Streptophyta</taxon>
        <taxon>Embryophyta</taxon>
        <taxon>Tracheophyta</taxon>
        <taxon>Spermatophyta</taxon>
        <taxon>Magnoliopsida</taxon>
        <taxon>eudicotyledons</taxon>
        <taxon>Gunneridae</taxon>
        <taxon>Pentapetalae</taxon>
        <taxon>asterids</taxon>
        <taxon>campanulids</taxon>
        <taxon>Asterales</taxon>
        <taxon>Asteraceae</taxon>
        <taxon>Asteroideae</taxon>
        <taxon>Heliantheae alliance</taxon>
        <taxon>Eupatorieae</taxon>
        <taxon>Mikania</taxon>
    </lineage>
</organism>
<comment type="subcellular location">
    <subcellularLocation>
        <location evidence="1">Membrane</location>
        <topology evidence="1">Single-pass membrane protein</topology>
    </subcellularLocation>
</comment>
<evidence type="ECO:0000256" key="5">
    <source>
        <dbReference type="ARBA" id="ARBA00022692"/>
    </source>
</evidence>
<proteinExistence type="predicted"/>
<keyword evidence="10" id="KW-0472">Membrane</keyword>
<dbReference type="PANTHER" id="PTHR47984:SF10">
    <property type="entry name" value="PROTEIN KINASE SUPERFAMILY PROTEIN"/>
    <property type="match status" value="1"/>
</dbReference>
<keyword evidence="9" id="KW-1133">Transmembrane helix</keyword>
<keyword evidence="12" id="KW-1185">Reference proteome</keyword>
<reference evidence="11 12" key="1">
    <citation type="submission" date="2019-05" db="EMBL/GenBank/DDBJ databases">
        <title>Mikania micrantha, genome provides insights into the molecular mechanism of rapid growth.</title>
        <authorList>
            <person name="Liu B."/>
        </authorList>
    </citation>
    <scope>NUCLEOTIDE SEQUENCE [LARGE SCALE GENOMIC DNA]</scope>
    <source>
        <strain evidence="11">NLD-2019</strain>
        <tissue evidence="11">Leaf</tissue>
    </source>
</reference>
<evidence type="ECO:0000313" key="11">
    <source>
        <dbReference type="EMBL" id="KAD4981981.1"/>
    </source>
</evidence>
<comment type="caution">
    <text evidence="11">The sequence shown here is derived from an EMBL/GenBank/DDBJ whole genome shotgun (WGS) entry which is preliminary data.</text>
</comment>
<keyword evidence="7" id="KW-0418">Kinase</keyword>
<evidence type="ECO:0000313" key="12">
    <source>
        <dbReference type="Proteomes" id="UP000326396"/>
    </source>
</evidence>
<keyword evidence="3" id="KW-0597">Phosphoprotein</keyword>
<evidence type="ECO:0000256" key="6">
    <source>
        <dbReference type="ARBA" id="ARBA00022741"/>
    </source>
</evidence>
<evidence type="ECO:0000256" key="4">
    <source>
        <dbReference type="ARBA" id="ARBA00022679"/>
    </source>
</evidence>
<evidence type="ECO:0000256" key="1">
    <source>
        <dbReference type="ARBA" id="ARBA00004167"/>
    </source>
</evidence>